<dbReference type="InterPro" id="IPR011663">
    <property type="entry name" value="UTRA"/>
</dbReference>
<dbReference type="STRING" id="319652.IV80_GL000552"/>
<dbReference type="CDD" id="cd07377">
    <property type="entry name" value="WHTH_GntR"/>
    <property type="match status" value="1"/>
</dbReference>
<dbReference type="PANTHER" id="PTHR44846">
    <property type="entry name" value="MANNOSYL-D-GLYCERATE TRANSPORT/METABOLISM SYSTEM REPRESSOR MNGR-RELATED"/>
    <property type="match status" value="1"/>
</dbReference>
<comment type="caution">
    <text evidence="5">The sequence shown here is derived from an EMBL/GenBank/DDBJ whole genome shotgun (WGS) entry which is preliminary data.</text>
</comment>
<dbReference type="Pfam" id="PF07702">
    <property type="entry name" value="UTRA"/>
    <property type="match status" value="1"/>
</dbReference>
<evidence type="ECO:0000259" key="4">
    <source>
        <dbReference type="PROSITE" id="PS50949"/>
    </source>
</evidence>
<dbReference type="Gene3D" id="1.10.10.10">
    <property type="entry name" value="Winged helix-like DNA-binding domain superfamily/Winged helix DNA-binding domain"/>
    <property type="match status" value="1"/>
</dbReference>
<gene>
    <name evidence="5" type="ORF">IV80_GL000552</name>
</gene>
<dbReference type="GO" id="GO:0003700">
    <property type="term" value="F:DNA-binding transcription factor activity"/>
    <property type="evidence" value="ECO:0007669"/>
    <property type="project" value="InterPro"/>
</dbReference>
<keyword evidence="3" id="KW-0804">Transcription</keyword>
<dbReference type="SMART" id="SM00345">
    <property type="entry name" value="HTH_GNTR"/>
    <property type="match status" value="1"/>
</dbReference>
<dbReference type="SMART" id="SM00866">
    <property type="entry name" value="UTRA"/>
    <property type="match status" value="1"/>
</dbReference>
<evidence type="ECO:0000256" key="3">
    <source>
        <dbReference type="ARBA" id="ARBA00023163"/>
    </source>
</evidence>
<dbReference type="GO" id="GO:0045892">
    <property type="term" value="P:negative regulation of DNA-templated transcription"/>
    <property type="evidence" value="ECO:0007669"/>
    <property type="project" value="TreeGrafter"/>
</dbReference>
<proteinExistence type="predicted"/>
<dbReference type="InterPro" id="IPR036390">
    <property type="entry name" value="WH_DNA-bd_sf"/>
</dbReference>
<dbReference type="EMBL" id="JQBR01000013">
    <property type="protein sequence ID" value="KRN65042.1"/>
    <property type="molecule type" value="Genomic_DNA"/>
</dbReference>
<evidence type="ECO:0000313" key="6">
    <source>
        <dbReference type="Proteomes" id="UP000051568"/>
    </source>
</evidence>
<keyword evidence="2" id="KW-0238">DNA-binding</keyword>
<dbReference type="PRINTS" id="PR00035">
    <property type="entry name" value="HTHGNTR"/>
</dbReference>
<dbReference type="InterPro" id="IPR050679">
    <property type="entry name" value="Bact_HTH_transcr_reg"/>
</dbReference>
<name>A0A0R2IJ53_9LACO</name>
<accession>A0A0R2IJ53</accession>
<dbReference type="PATRIC" id="fig|319652.3.peg.559"/>
<feature type="domain" description="HTH gntR-type" evidence="4">
    <location>
        <begin position="9"/>
        <end position="77"/>
    </location>
</feature>
<dbReference type="SUPFAM" id="SSF64288">
    <property type="entry name" value="Chorismate lyase-like"/>
    <property type="match status" value="1"/>
</dbReference>
<keyword evidence="1" id="KW-0805">Transcription regulation</keyword>
<evidence type="ECO:0000256" key="2">
    <source>
        <dbReference type="ARBA" id="ARBA00023125"/>
    </source>
</evidence>
<evidence type="ECO:0000313" key="5">
    <source>
        <dbReference type="EMBL" id="KRN65042.1"/>
    </source>
</evidence>
<dbReference type="AlphaFoldDB" id="A0A0R2IJ53"/>
<dbReference type="GO" id="GO:0003677">
    <property type="term" value="F:DNA binding"/>
    <property type="evidence" value="ECO:0007669"/>
    <property type="project" value="UniProtKB-KW"/>
</dbReference>
<dbReference type="PANTHER" id="PTHR44846:SF17">
    <property type="entry name" value="GNTR-FAMILY TRANSCRIPTIONAL REGULATOR"/>
    <property type="match status" value="1"/>
</dbReference>
<dbReference type="InterPro" id="IPR028978">
    <property type="entry name" value="Chorismate_lyase_/UTRA_dom_sf"/>
</dbReference>
<dbReference type="SUPFAM" id="SSF46785">
    <property type="entry name" value="Winged helix' DNA-binding domain"/>
    <property type="match status" value="1"/>
</dbReference>
<evidence type="ECO:0000256" key="1">
    <source>
        <dbReference type="ARBA" id="ARBA00023015"/>
    </source>
</evidence>
<sequence length="256" mass="29435">MGDGVLEYKDLTPINLCKEELRLKVQNLKNGESLPSERQLVEELGVSRSTLRSALQTLRDEGIILSQERQGMHVNKKVNISMLGMNSMSSQIVSNTSDRSTHIQFLNSQVVPASEKMTNFFHIKKNTALIKISRSRTFEDHPATFETAFLLKEKYEKLLTIDFTDQSLYKVLDRTYHTTPAYGHEEIGYTLADKLKGEILKVPIDTPLYQVSSFTFDSQDTPIEYTKQYLVSNFFKYSLYAKNVLDYQEDDDNESF</sequence>
<protein>
    <submittedName>
        <fullName evidence="5">GntR family transcriptional regulator</fullName>
    </submittedName>
</protein>
<dbReference type="PROSITE" id="PS50949">
    <property type="entry name" value="HTH_GNTR"/>
    <property type="match status" value="1"/>
</dbReference>
<dbReference type="Proteomes" id="UP000051568">
    <property type="component" value="Unassembled WGS sequence"/>
</dbReference>
<dbReference type="Pfam" id="PF00392">
    <property type="entry name" value="GntR"/>
    <property type="match status" value="1"/>
</dbReference>
<dbReference type="InterPro" id="IPR036388">
    <property type="entry name" value="WH-like_DNA-bd_sf"/>
</dbReference>
<organism evidence="5 6">
    <name type="scientific">Pediococcus cellicola</name>
    <dbReference type="NCBI Taxonomy" id="319652"/>
    <lineage>
        <taxon>Bacteria</taxon>
        <taxon>Bacillati</taxon>
        <taxon>Bacillota</taxon>
        <taxon>Bacilli</taxon>
        <taxon>Lactobacillales</taxon>
        <taxon>Lactobacillaceae</taxon>
        <taxon>Pediococcus</taxon>
    </lineage>
</organism>
<reference evidence="5 6" key="1">
    <citation type="journal article" date="2015" name="Genome Announc.">
        <title>Expanding the biotechnology potential of lactobacilli through comparative genomics of 213 strains and associated genera.</title>
        <authorList>
            <person name="Sun Z."/>
            <person name="Harris H.M."/>
            <person name="McCann A."/>
            <person name="Guo C."/>
            <person name="Argimon S."/>
            <person name="Zhang W."/>
            <person name="Yang X."/>
            <person name="Jeffery I.B."/>
            <person name="Cooney J.C."/>
            <person name="Kagawa T.F."/>
            <person name="Liu W."/>
            <person name="Song Y."/>
            <person name="Salvetti E."/>
            <person name="Wrobel A."/>
            <person name="Rasinkangas P."/>
            <person name="Parkhill J."/>
            <person name="Rea M.C."/>
            <person name="O'Sullivan O."/>
            <person name="Ritari J."/>
            <person name="Douillard F.P."/>
            <person name="Paul Ross R."/>
            <person name="Yang R."/>
            <person name="Briner A.E."/>
            <person name="Felis G.E."/>
            <person name="de Vos W.M."/>
            <person name="Barrangou R."/>
            <person name="Klaenhammer T.R."/>
            <person name="Caufield P.W."/>
            <person name="Cui Y."/>
            <person name="Zhang H."/>
            <person name="O'Toole P.W."/>
        </authorList>
    </citation>
    <scope>NUCLEOTIDE SEQUENCE [LARGE SCALE GENOMIC DNA]</scope>
    <source>
        <strain evidence="5 6">DSM 17757</strain>
    </source>
</reference>
<dbReference type="InterPro" id="IPR000524">
    <property type="entry name" value="Tscrpt_reg_HTH_GntR"/>
</dbReference>
<keyword evidence="6" id="KW-1185">Reference proteome</keyword>
<dbReference type="Gene3D" id="3.40.1410.10">
    <property type="entry name" value="Chorismate lyase-like"/>
    <property type="match status" value="1"/>
</dbReference>